<gene>
    <name evidence="9" type="ORF">C8E83_3544</name>
</gene>
<accession>A0A495IK35</accession>
<dbReference type="Pfam" id="PF13396">
    <property type="entry name" value="PLDc_N"/>
    <property type="match status" value="1"/>
</dbReference>
<reference evidence="9 10" key="1">
    <citation type="submission" date="2018-10" db="EMBL/GenBank/DDBJ databases">
        <title>Sequencing the genomes of 1000 actinobacteria strains.</title>
        <authorList>
            <person name="Klenk H.-P."/>
        </authorList>
    </citation>
    <scope>NUCLEOTIDE SEQUENCE [LARGE SCALE GENOMIC DNA]</scope>
    <source>
        <strain evidence="9 10">DSM 17894</strain>
    </source>
</reference>
<evidence type="ECO:0000256" key="6">
    <source>
        <dbReference type="SAM" id="MobiDB-lite"/>
    </source>
</evidence>
<dbReference type="AlphaFoldDB" id="A0A495IK35"/>
<evidence type="ECO:0000256" key="7">
    <source>
        <dbReference type="SAM" id="Phobius"/>
    </source>
</evidence>
<keyword evidence="3 7" id="KW-0812">Transmembrane</keyword>
<organism evidence="9 10">
    <name type="scientific">Frondihabitans australicus</name>
    <dbReference type="NCBI Taxonomy" id="386892"/>
    <lineage>
        <taxon>Bacteria</taxon>
        <taxon>Bacillati</taxon>
        <taxon>Actinomycetota</taxon>
        <taxon>Actinomycetes</taxon>
        <taxon>Micrococcales</taxon>
        <taxon>Microbacteriaceae</taxon>
        <taxon>Frondihabitans</taxon>
    </lineage>
</organism>
<feature type="transmembrane region" description="Helical" evidence="7">
    <location>
        <begin position="21"/>
        <end position="40"/>
    </location>
</feature>
<name>A0A495IK35_9MICO</name>
<comment type="subcellular location">
    <subcellularLocation>
        <location evidence="1">Cell membrane</location>
        <topology evidence="1">Multi-pass membrane protein</topology>
    </subcellularLocation>
</comment>
<keyword evidence="5 7" id="KW-0472">Membrane</keyword>
<dbReference type="InterPro" id="IPR027379">
    <property type="entry name" value="CLS_N"/>
</dbReference>
<evidence type="ECO:0000313" key="10">
    <source>
        <dbReference type="Proteomes" id="UP000280008"/>
    </source>
</evidence>
<proteinExistence type="predicted"/>
<dbReference type="GO" id="GO:0005886">
    <property type="term" value="C:plasma membrane"/>
    <property type="evidence" value="ECO:0007669"/>
    <property type="project" value="UniProtKB-SubCell"/>
</dbReference>
<evidence type="ECO:0000256" key="3">
    <source>
        <dbReference type="ARBA" id="ARBA00022692"/>
    </source>
</evidence>
<sequence length="142" mass="16205">MTPGQGIVGAQEIRRLSPMPYLFEAVTVILIIVALVDLIPRQDHEIQHMPKVVWALLIILIPVVGVVLWFVIGRQYRAPQQYRTTRDPHETSAPMPHPASNRVKTTEEELADLDREIEFYEKQAKLKRLQSEVDGAPDEQTT</sequence>
<evidence type="ECO:0000256" key="4">
    <source>
        <dbReference type="ARBA" id="ARBA00022989"/>
    </source>
</evidence>
<evidence type="ECO:0000313" key="9">
    <source>
        <dbReference type="EMBL" id="RKR76372.1"/>
    </source>
</evidence>
<feature type="transmembrane region" description="Helical" evidence="7">
    <location>
        <begin position="52"/>
        <end position="72"/>
    </location>
</feature>
<evidence type="ECO:0000259" key="8">
    <source>
        <dbReference type="Pfam" id="PF13396"/>
    </source>
</evidence>
<protein>
    <submittedName>
        <fullName evidence="9">Phospholipase D-like protein</fullName>
    </submittedName>
</protein>
<feature type="region of interest" description="Disordered" evidence="6">
    <location>
        <begin position="80"/>
        <end position="108"/>
    </location>
</feature>
<dbReference type="EMBL" id="RBKS01000001">
    <property type="protein sequence ID" value="RKR76372.1"/>
    <property type="molecule type" value="Genomic_DNA"/>
</dbReference>
<evidence type="ECO:0000256" key="5">
    <source>
        <dbReference type="ARBA" id="ARBA00023136"/>
    </source>
</evidence>
<keyword evidence="4 7" id="KW-1133">Transmembrane helix</keyword>
<dbReference type="Proteomes" id="UP000280008">
    <property type="component" value="Unassembled WGS sequence"/>
</dbReference>
<feature type="domain" description="Cardiolipin synthase N-terminal" evidence="8">
    <location>
        <begin position="29"/>
        <end position="74"/>
    </location>
</feature>
<keyword evidence="10" id="KW-1185">Reference proteome</keyword>
<keyword evidence="2" id="KW-1003">Cell membrane</keyword>
<evidence type="ECO:0000256" key="2">
    <source>
        <dbReference type="ARBA" id="ARBA00022475"/>
    </source>
</evidence>
<comment type="caution">
    <text evidence="9">The sequence shown here is derived from an EMBL/GenBank/DDBJ whole genome shotgun (WGS) entry which is preliminary data.</text>
</comment>
<evidence type="ECO:0000256" key="1">
    <source>
        <dbReference type="ARBA" id="ARBA00004651"/>
    </source>
</evidence>